<evidence type="ECO:0000313" key="10">
    <source>
        <dbReference type="Proteomes" id="UP000584642"/>
    </source>
</evidence>
<comment type="function">
    <text evidence="4 5">Required for flagellar hook formation. May act as a scaffolding protein.</text>
</comment>
<keyword evidence="9" id="KW-0969">Cilium</keyword>
<sequence length="222" mass="22861">MSISAVSGSTTTTTTSSSSSSSSTTSLASNYEMFMTLLLKQLEVQDPTDPVDTTEYTSQLVQYASLEQQVANGDKLDSLISAVNDLGYGSTGIGYLGRTVEASGDTTALQDGSASWEYDLDDDASSVTLTVTDENGKTVYTTTGETGEGTHSFSWDGTGSNGTSYSSGAYTLTVTATDSAKASVGVDTRIKGTVTSVDNSSGSTVLNIGDVAIEVDDVLTVS</sequence>
<dbReference type="InterPro" id="IPR025965">
    <property type="entry name" value="FlgD/Vpr_Ig-like"/>
</dbReference>
<evidence type="ECO:0000256" key="1">
    <source>
        <dbReference type="ARBA" id="ARBA00010577"/>
    </source>
</evidence>
<gene>
    <name evidence="9" type="ORF">HND93_25325</name>
</gene>
<evidence type="ECO:0000259" key="8">
    <source>
        <dbReference type="Pfam" id="PF13861"/>
    </source>
</evidence>
<feature type="compositionally biased region" description="Low complexity" evidence="6">
    <location>
        <begin position="9"/>
        <end position="25"/>
    </location>
</feature>
<dbReference type="EMBL" id="JABFDB010000023">
    <property type="protein sequence ID" value="NYZ23043.1"/>
    <property type="molecule type" value="Genomic_DNA"/>
</dbReference>
<keyword evidence="9" id="KW-0966">Cell projection</keyword>
<keyword evidence="10" id="KW-1185">Reference proteome</keyword>
<dbReference type="Gene3D" id="2.30.30.910">
    <property type="match status" value="1"/>
</dbReference>
<protein>
    <recommendedName>
        <fullName evidence="2 5">Basal-body rod modification protein FlgD</fullName>
    </recommendedName>
</protein>
<feature type="domain" description="FlgD Tudor-like" evidence="8">
    <location>
        <begin position="93"/>
        <end position="218"/>
    </location>
</feature>
<dbReference type="Pfam" id="PF13860">
    <property type="entry name" value="FlgD_ig"/>
    <property type="match status" value="1"/>
</dbReference>
<organism evidence="9 10">
    <name type="scientific">Azospirillum oleiclasticum</name>
    <dbReference type="NCBI Taxonomy" id="2735135"/>
    <lineage>
        <taxon>Bacteria</taxon>
        <taxon>Pseudomonadati</taxon>
        <taxon>Pseudomonadota</taxon>
        <taxon>Alphaproteobacteria</taxon>
        <taxon>Rhodospirillales</taxon>
        <taxon>Azospirillaceae</taxon>
        <taxon>Azospirillum</taxon>
    </lineage>
</organism>
<feature type="region of interest" description="Disordered" evidence="6">
    <location>
        <begin position="1"/>
        <end position="25"/>
    </location>
</feature>
<evidence type="ECO:0000259" key="7">
    <source>
        <dbReference type="Pfam" id="PF13860"/>
    </source>
</evidence>
<name>A0ABX2TIV8_9PROT</name>
<comment type="caution">
    <text evidence="9">The sequence shown here is derived from an EMBL/GenBank/DDBJ whole genome shotgun (WGS) entry which is preliminary data.</text>
</comment>
<evidence type="ECO:0000256" key="6">
    <source>
        <dbReference type="SAM" id="MobiDB-lite"/>
    </source>
</evidence>
<evidence type="ECO:0000256" key="4">
    <source>
        <dbReference type="ARBA" id="ARBA00024746"/>
    </source>
</evidence>
<keyword evidence="9" id="KW-0282">Flagellum</keyword>
<keyword evidence="3 5" id="KW-1005">Bacterial flagellum biogenesis</keyword>
<comment type="similarity">
    <text evidence="1 5">Belongs to the FlgD family.</text>
</comment>
<dbReference type="Proteomes" id="UP000584642">
    <property type="component" value="Unassembled WGS sequence"/>
</dbReference>
<dbReference type="InterPro" id="IPR005648">
    <property type="entry name" value="FlgD"/>
</dbReference>
<dbReference type="Pfam" id="PF03963">
    <property type="entry name" value="FlgD"/>
    <property type="match status" value="1"/>
</dbReference>
<evidence type="ECO:0000256" key="5">
    <source>
        <dbReference type="RuleBase" id="RU362076"/>
    </source>
</evidence>
<accession>A0ABX2TIV8</accession>
<evidence type="ECO:0000313" key="9">
    <source>
        <dbReference type="EMBL" id="NYZ23043.1"/>
    </source>
</evidence>
<dbReference type="RefSeq" id="WP_180284813.1">
    <property type="nucleotide sequence ID" value="NZ_JABFDB010000023.1"/>
</dbReference>
<proteinExistence type="inferred from homology"/>
<dbReference type="InterPro" id="IPR025963">
    <property type="entry name" value="FLgD_Tudor"/>
</dbReference>
<dbReference type="Gene3D" id="2.60.40.4070">
    <property type="match status" value="1"/>
</dbReference>
<evidence type="ECO:0000256" key="3">
    <source>
        <dbReference type="ARBA" id="ARBA00022795"/>
    </source>
</evidence>
<dbReference type="Pfam" id="PF13861">
    <property type="entry name" value="FLgD_tudor"/>
    <property type="match status" value="1"/>
</dbReference>
<feature type="domain" description="FlgD/Vpr Ig-like" evidence="7">
    <location>
        <begin position="107"/>
        <end position="178"/>
    </location>
</feature>
<evidence type="ECO:0000256" key="2">
    <source>
        <dbReference type="ARBA" id="ARBA00016013"/>
    </source>
</evidence>
<reference evidence="9 10" key="1">
    <citation type="submission" date="2020-05" db="EMBL/GenBank/DDBJ databases">
        <title>Azospirillum oleiclasticum sp. nov, a nitrogen-fixing and heavy crude oil-emulsifying bacterium isolated from the crude oil of Yumen Oilfield.</title>
        <authorList>
            <person name="Wu D."/>
            <person name="Cai M."/>
            <person name="Zhang X."/>
        </authorList>
    </citation>
    <scope>NUCLEOTIDE SEQUENCE [LARGE SCALE GENOMIC DNA]</scope>
    <source>
        <strain evidence="9 10">ROY-1-1-2</strain>
    </source>
</reference>